<accession>A0A5E4MG63</accession>
<evidence type="ECO:0000313" key="3">
    <source>
        <dbReference type="Proteomes" id="UP000325440"/>
    </source>
</evidence>
<feature type="transmembrane region" description="Helical" evidence="1">
    <location>
        <begin position="28"/>
        <end position="52"/>
    </location>
</feature>
<gene>
    <name evidence="2" type="ORF">CINCED_3A008808</name>
</gene>
<evidence type="ECO:0000256" key="1">
    <source>
        <dbReference type="SAM" id="Phobius"/>
    </source>
</evidence>
<feature type="transmembrane region" description="Helical" evidence="1">
    <location>
        <begin position="64"/>
        <end position="83"/>
    </location>
</feature>
<proteinExistence type="predicted"/>
<dbReference type="Proteomes" id="UP000325440">
    <property type="component" value="Unassembled WGS sequence"/>
</dbReference>
<evidence type="ECO:0000313" key="2">
    <source>
        <dbReference type="EMBL" id="VVC29876.1"/>
    </source>
</evidence>
<sequence>MEAYYMWERVHIAEDMSRSCSSCDCITYSYFLISVFLFTLGTILSVFSFGAFSDTVFANLGHMWMVGPLCICSAVMIGIRNMLYLRRRRVIDMVIRQQIADLRARQEQLIEAEHQYSLPIRTVSELTLPPSYEQLIGSHNEEGSDLPPPSYEEAIVSMSKEATKSDNVIVLNYSGK</sequence>
<keyword evidence="3" id="KW-1185">Reference proteome</keyword>
<keyword evidence="1" id="KW-1133">Transmembrane helix</keyword>
<keyword evidence="1" id="KW-0812">Transmembrane</keyword>
<keyword evidence="1" id="KW-0472">Membrane</keyword>
<name>A0A5E4MG63_9HEMI</name>
<reference evidence="2 3" key="1">
    <citation type="submission" date="2019-08" db="EMBL/GenBank/DDBJ databases">
        <authorList>
            <person name="Alioto T."/>
            <person name="Alioto T."/>
            <person name="Gomez Garrido J."/>
        </authorList>
    </citation>
    <scope>NUCLEOTIDE SEQUENCE [LARGE SCALE GENOMIC DNA]</scope>
</reference>
<dbReference type="OrthoDB" id="6606882at2759"/>
<dbReference type="EMBL" id="CABPRJ010000500">
    <property type="protein sequence ID" value="VVC29876.1"/>
    <property type="molecule type" value="Genomic_DNA"/>
</dbReference>
<protein>
    <submittedName>
        <fullName evidence="2">Uncharacterized protein</fullName>
    </submittedName>
</protein>
<dbReference type="AlphaFoldDB" id="A0A5E4MG63"/>
<organism evidence="2 3">
    <name type="scientific">Cinara cedri</name>
    <dbReference type="NCBI Taxonomy" id="506608"/>
    <lineage>
        <taxon>Eukaryota</taxon>
        <taxon>Metazoa</taxon>
        <taxon>Ecdysozoa</taxon>
        <taxon>Arthropoda</taxon>
        <taxon>Hexapoda</taxon>
        <taxon>Insecta</taxon>
        <taxon>Pterygota</taxon>
        <taxon>Neoptera</taxon>
        <taxon>Paraneoptera</taxon>
        <taxon>Hemiptera</taxon>
        <taxon>Sternorrhyncha</taxon>
        <taxon>Aphidomorpha</taxon>
        <taxon>Aphidoidea</taxon>
        <taxon>Aphididae</taxon>
        <taxon>Lachninae</taxon>
        <taxon>Cinara</taxon>
    </lineage>
</organism>